<dbReference type="SUPFAM" id="SSF51735">
    <property type="entry name" value="NAD(P)-binding Rossmann-fold domains"/>
    <property type="match status" value="1"/>
</dbReference>
<evidence type="ECO:0000256" key="1">
    <source>
        <dbReference type="ARBA" id="ARBA00007430"/>
    </source>
</evidence>
<dbReference type="CDD" id="cd05237">
    <property type="entry name" value="UDP_invert_4-6DH_SDR_e"/>
    <property type="match status" value="1"/>
</dbReference>
<dbReference type="Proteomes" id="UP001202117">
    <property type="component" value="Unassembled WGS sequence"/>
</dbReference>
<sequence length="672" mass="74251">MSWLLQRAFRFSRRVKCLIQLCTDALLLSASFLMALVLKQDSLSPIFEVQNLKILLVALPISLFMFYRLGFYRALIRYMGIRALQTLATGVAFSALTLWVTARLEGVTLSVSILMIYMMLAVLASGGIRLLLRGLFYRRDPMSHRTRVVIYGAGTTGSQLVTSLKQRGEFMPVAFIDDWRGMHGTIVEGIKVYHPDRLPHVIEETHAERILLAMPSISRTRRREILASLAPFNVPIQTVPGIEDIVKGHAQLNEIRDVAVEDLLGRDPVPPRRDLLDANIQGKVVMVTGAGGSIGSELCRQILRLAPQRLILLDACEYALYGIEAELKQLAGGEGLPDRVEALLGSVQQRSRMESIMRTFGVQTLYHAAAYKHVPMVEYNVIEGVRNNVFGTLETAHAAIAAGVETFVLVSTDKAVRPTNVMGTTKRLAELICQALSSTQSWTRFCMVRFGNVLGSSGSVIPLFHRQISQGGPITVTDENITRYFMTTPEAATLVLQAGAMGKGGEVFVLDMGSPVQIAELARQMVRLSGLEVKDEANPRGDIEIMYTGLRPGEKLFEELLVGDNVSPTEHPRILGARESCWEWPRLEALLKHLWNAAERGDVETIRQLLVEAPAAYHPQGPIVDLIWQEIGHHPVKAPASPARSVLEPQPDSETEALLKAAALSLVKGSRY</sequence>
<dbReference type="InterPro" id="IPR036291">
    <property type="entry name" value="NAD(P)-bd_dom_sf"/>
</dbReference>
<evidence type="ECO:0000256" key="2">
    <source>
        <dbReference type="SAM" id="Phobius"/>
    </source>
</evidence>
<keyword evidence="2" id="KW-0812">Transmembrane</keyword>
<feature type="transmembrane region" description="Helical" evidence="2">
    <location>
        <begin position="51"/>
        <end position="71"/>
    </location>
</feature>
<dbReference type="InterPro" id="IPR029063">
    <property type="entry name" value="SAM-dependent_MTases_sf"/>
</dbReference>
<name>A0ABS9S083_9GAMM</name>
<feature type="transmembrane region" description="Helical" evidence="2">
    <location>
        <begin position="108"/>
        <end position="132"/>
    </location>
</feature>
<comment type="caution">
    <text evidence="4">The sequence shown here is derived from an EMBL/GenBank/DDBJ whole genome shotgun (WGS) entry which is preliminary data.</text>
</comment>
<dbReference type="RefSeq" id="WP_240570059.1">
    <property type="nucleotide sequence ID" value="NZ_JAKVPY010000049.1"/>
</dbReference>
<keyword evidence="2" id="KW-0472">Membrane</keyword>
<feature type="domain" description="Polysaccharide biosynthesis protein CapD-like" evidence="3">
    <location>
        <begin position="285"/>
        <end position="577"/>
    </location>
</feature>
<dbReference type="PANTHER" id="PTHR43318:SF1">
    <property type="entry name" value="POLYSACCHARIDE BIOSYNTHESIS PROTEIN EPSC-RELATED"/>
    <property type="match status" value="1"/>
</dbReference>
<reference evidence="4 5" key="1">
    <citation type="submission" date="2022-02" db="EMBL/GenBank/DDBJ databases">
        <title>Halomonas fukangensis sp. nov., a halophilic bacterium isolated from a bulk soil of Kalidium foliatum at Fukang.</title>
        <authorList>
            <person name="Huang Y."/>
        </authorList>
    </citation>
    <scope>NUCLEOTIDE SEQUENCE [LARGE SCALE GENOMIC DNA]</scope>
    <source>
        <strain evidence="4 5">EGI 63088</strain>
    </source>
</reference>
<comment type="similarity">
    <text evidence="1">Belongs to the polysaccharide synthase family.</text>
</comment>
<evidence type="ECO:0000259" key="3">
    <source>
        <dbReference type="Pfam" id="PF02719"/>
    </source>
</evidence>
<proteinExistence type="inferred from homology"/>
<dbReference type="InterPro" id="IPR051203">
    <property type="entry name" value="Polysaccharide_Synthase-Rel"/>
</dbReference>
<dbReference type="Pfam" id="PF02719">
    <property type="entry name" value="Polysacc_synt_2"/>
    <property type="match status" value="1"/>
</dbReference>
<dbReference type="PANTHER" id="PTHR43318">
    <property type="entry name" value="UDP-N-ACETYLGLUCOSAMINE 4,6-DEHYDRATASE"/>
    <property type="match status" value="1"/>
</dbReference>
<dbReference type="Pfam" id="PF13727">
    <property type="entry name" value="CoA_binding_3"/>
    <property type="match status" value="1"/>
</dbReference>
<organism evidence="4 5">
    <name type="scientific">Halomonas flagellata</name>
    <dbReference type="NCBI Taxonomy" id="2920385"/>
    <lineage>
        <taxon>Bacteria</taxon>
        <taxon>Pseudomonadati</taxon>
        <taxon>Pseudomonadota</taxon>
        <taxon>Gammaproteobacteria</taxon>
        <taxon>Oceanospirillales</taxon>
        <taxon>Halomonadaceae</taxon>
        <taxon>Halomonas</taxon>
    </lineage>
</organism>
<evidence type="ECO:0000313" key="5">
    <source>
        <dbReference type="Proteomes" id="UP001202117"/>
    </source>
</evidence>
<dbReference type="SUPFAM" id="SSF53335">
    <property type="entry name" value="S-adenosyl-L-methionine-dependent methyltransferases"/>
    <property type="match status" value="1"/>
</dbReference>
<keyword evidence="2" id="KW-1133">Transmembrane helix</keyword>
<gene>
    <name evidence="4" type="ORF">MKP05_20715</name>
</gene>
<protein>
    <submittedName>
        <fullName evidence="4">Polysaccharide biosynthesis protein</fullName>
    </submittedName>
</protein>
<dbReference type="Gene3D" id="3.40.50.720">
    <property type="entry name" value="NAD(P)-binding Rossmann-like Domain"/>
    <property type="match status" value="2"/>
</dbReference>
<keyword evidence="5" id="KW-1185">Reference proteome</keyword>
<dbReference type="EMBL" id="JAKVPY010000049">
    <property type="protein sequence ID" value="MCH4565524.1"/>
    <property type="molecule type" value="Genomic_DNA"/>
</dbReference>
<dbReference type="InterPro" id="IPR003869">
    <property type="entry name" value="Polysac_CapD-like"/>
</dbReference>
<accession>A0ABS9S083</accession>
<evidence type="ECO:0000313" key="4">
    <source>
        <dbReference type="EMBL" id="MCH4565524.1"/>
    </source>
</evidence>